<evidence type="ECO:0000313" key="4">
    <source>
        <dbReference type="Proteomes" id="UP000636709"/>
    </source>
</evidence>
<keyword evidence="4" id="KW-1185">Reference proteome</keyword>
<feature type="region of interest" description="Disordered" evidence="2">
    <location>
        <begin position="1"/>
        <end position="39"/>
    </location>
</feature>
<organism evidence="3 4">
    <name type="scientific">Digitaria exilis</name>
    <dbReference type="NCBI Taxonomy" id="1010633"/>
    <lineage>
        <taxon>Eukaryota</taxon>
        <taxon>Viridiplantae</taxon>
        <taxon>Streptophyta</taxon>
        <taxon>Embryophyta</taxon>
        <taxon>Tracheophyta</taxon>
        <taxon>Spermatophyta</taxon>
        <taxon>Magnoliopsida</taxon>
        <taxon>Liliopsida</taxon>
        <taxon>Poales</taxon>
        <taxon>Poaceae</taxon>
        <taxon>PACMAD clade</taxon>
        <taxon>Panicoideae</taxon>
        <taxon>Panicodae</taxon>
        <taxon>Paniceae</taxon>
        <taxon>Anthephorinae</taxon>
        <taxon>Digitaria</taxon>
    </lineage>
</organism>
<comment type="caution">
    <text evidence="3">The sequence shown here is derived from an EMBL/GenBank/DDBJ whole genome shotgun (WGS) entry which is preliminary data.</text>
</comment>
<reference evidence="3" key="1">
    <citation type="submission" date="2020-07" db="EMBL/GenBank/DDBJ databases">
        <title>Genome sequence and genetic diversity analysis of an under-domesticated orphan crop, white fonio (Digitaria exilis).</title>
        <authorList>
            <person name="Bennetzen J.L."/>
            <person name="Chen S."/>
            <person name="Ma X."/>
            <person name="Wang X."/>
            <person name="Yssel A.E.J."/>
            <person name="Chaluvadi S.R."/>
            <person name="Johnson M."/>
            <person name="Gangashetty P."/>
            <person name="Hamidou F."/>
            <person name="Sanogo M.D."/>
            <person name="Zwaenepoel A."/>
            <person name="Wallace J."/>
            <person name="Van De Peer Y."/>
            <person name="Van Deynze A."/>
        </authorList>
    </citation>
    <scope>NUCLEOTIDE SEQUENCE</scope>
    <source>
        <tissue evidence="3">Leaves</tissue>
    </source>
</reference>
<dbReference type="AlphaFoldDB" id="A0A835C0J2"/>
<name>A0A835C0J2_9POAL</name>
<dbReference type="EMBL" id="JACEFO010001685">
    <property type="protein sequence ID" value="KAF8721424.1"/>
    <property type="molecule type" value="Genomic_DNA"/>
</dbReference>
<evidence type="ECO:0000256" key="1">
    <source>
        <dbReference type="SAM" id="Coils"/>
    </source>
</evidence>
<feature type="compositionally biased region" description="Polar residues" evidence="2">
    <location>
        <begin position="30"/>
        <end position="39"/>
    </location>
</feature>
<feature type="coiled-coil region" evidence="1">
    <location>
        <begin position="81"/>
        <end position="122"/>
    </location>
</feature>
<dbReference type="Gene3D" id="1.20.5.110">
    <property type="match status" value="1"/>
</dbReference>
<gene>
    <name evidence="3" type="ORF">HU200_023137</name>
</gene>
<accession>A0A835C0J2</accession>
<evidence type="ECO:0000313" key="3">
    <source>
        <dbReference type="EMBL" id="KAF8721424.1"/>
    </source>
</evidence>
<feature type="compositionally biased region" description="Basic and acidic residues" evidence="2">
    <location>
        <begin position="15"/>
        <end position="24"/>
    </location>
</feature>
<dbReference type="SUPFAM" id="SSF58038">
    <property type="entry name" value="SNARE fusion complex"/>
    <property type="match status" value="1"/>
</dbReference>
<dbReference type="CDD" id="cd15873">
    <property type="entry name" value="R-SNARE_STXBP5_6"/>
    <property type="match status" value="1"/>
</dbReference>
<dbReference type="OrthoDB" id="190375at2759"/>
<dbReference type="Proteomes" id="UP000636709">
    <property type="component" value="Unassembled WGS sequence"/>
</dbReference>
<sequence>MGNKGPTPKQELTIDDIKVEDKAPSKAAPPSTSISNTKKLSLDVERELLFEESSDVQTPRKKSTQEILTKYKFKGDAAAAAAHAKQKLMERQEKLARITEQSAELESEAENFASLAQQIRKNTENKWWKR</sequence>
<evidence type="ECO:0000256" key="2">
    <source>
        <dbReference type="SAM" id="MobiDB-lite"/>
    </source>
</evidence>
<protein>
    <recommendedName>
        <fullName evidence="5">V-SNARE coiled-coil homology domain-containing protein</fullName>
    </recommendedName>
</protein>
<keyword evidence="1" id="KW-0175">Coiled coil</keyword>
<proteinExistence type="predicted"/>
<evidence type="ECO:0008006" key="5">
    <source>
        <dbReference type="Google" id="ProtNLM"/>
    </source>
</evidence>